<sequence length="211" mass="24698">MCHNPPTSTICLCSKSAQWSESFFSYPRPERILLLDHLDLVTCKGILCWRENDHAFDRIVAFDFLNDRCVIDFPDDFGSGWLNSIGREYLGAVRGELRLLHVLEINVECFVIKIWELEYTDWVSTSWVLVHELYFKRKYLKNMVGLAFHINNSDVFFIIWGNHVFQYKIKENPYEKVGELQVPINSHERICSYPLVHPAWPTPVPSHPPSI</sequence>
<reference evidence="2" key="1">
    <citation type="submission" date="2013-01" db="EMBL/GenBank/DDBJ databases">
        <title>Draft Genome Sequence of a Mulberry Tree, Morus notabilis C.K. Schneid.</title>
        <authorList>
            <person name="He N."/>
            <person name="Zhao S."/>
        </authorList>
    </citation>
    <scope>NUCLEOTIDE SEQUENCE</scope>
</reference>
<evidence type="ECO:0000313" key="2">
    <source>
        <dbReference type="Proteomes" id="UP000030645"/>
    </source>
</evidence>
<gene>
    <name evidence="1" type="ORF">L484_017628</name>
</gene>
<evidence type="ECO:0008006" key="3">
    <source>
        <dbReference type="Google" id="ProtNLM"/>
    </source>
</evidence>
<name>W9SIW0_9ROSA</name>
<organism evidence="1 2">
    <name type="scientific">Morus notabilis</name>
    <dbReference type="NCBI Taxonomy" id="981085"/>
    <lineage>
        <taxon>Eukaryota</taxon>
        <taxon>Viridiplantae</taxon>
        <taxon>Streptophyta</taxon>
        <taxon>Embryophyta</taxon>
        <taxon>Tracheophyta</taxon>
        <taxon>Spermatophyta</taxon>
        <taxon>Magnoliopsida</taxon>
        <taxon>eudicotyledons</taxon>
        <taxon>Gunneridae</taxon>
        <taxon>Pentapetalae</taxon>
        <taxon>rosids</taxon>
        <taxon>fabids</taxon>
        <taxon>Rosales</taxon>
        <taxon>Moraceae</taxon>
        <taxon>Moreae</taxon>
        <taxon>Morus</taxon>
    </lineage>
</organism>
<protein>
    <recommendedName>
        <fullName evidence="3">F-box associated domain-containing protein</fullName>
    </recommendedName>
</protein>
<dbReference type="Proteomes" id="UP000030645">
    <property type="component" value="Unassembled WGS sequence"/>
</dbReference>
<evidence type="ECO:0000313" key="1">
    <source>
        <dbReference type="EMBL" id="EXC31348.1"/>
    </source>
</evidence>
<accession>W9SIW0</accession>
<dbReference type="EMBL" id="KE346255">
    <property type="protein sequence ID" value="EXC31348.1"/>
    <property type="molecule type" value="Genomic_DNA"/>
</dbReference>
<proteinExistence type="predicted"/>
<dbReference type="AlphaFoldDB" id="W9SIW0"/>
<keyword evidence="2" id="KW-1185">Reference proteome</keyword>